<protein>
    <recommendedName>
        <fullName evidence="3">Gamma-glutamyltransferase</fullName>
    </recommendedName>
</protein>
<dbReference type="VEuPathDB" id="FungiDB:H257_13151"/>
<dbReference type="EMBL" id="MZMZ02002271">
    <property type="protein sequence ID" value="RQM26580.1"/>
    <property type="molecule type" value="Genomic_DNA"/>
</dbReference>
<dbReference type="Gene3D" id="3.60.20.40">
    <property type="match status" value="1"/>
</dbReference>
<dbReference type="InterPro" id="IPR043137">
    <property type="entry name" value="GGT_ssub_C"/>
</dbReference>
<evidence type="ECO:0000313" key="2">
    <source>
        <dbReference type="Proteomes" id="UP000284702"/>
    </source>
</evidence>
<dbReference type="InterPro" id="IPR029055">
    <property type="entry name" value="Ntn_hydrolases_N"/>
</dbReference>
<dbReference type="SUPFAM" id="SSF56235">
    <property type="entry name" value="N-terminal nucleophile aminohydrolases (Ntn hydrolases)"/>
    <property type="match status" value="1"/>
</dbReference>
<accession>A0A425DBE6</accession>
<evidence type="ECO:0008006" key="3">
    <source>
        <dbReference type="Google" id="ProtNLM"/>
    </source>
</evidence>
<dbReference type="AlphaFoldDB" id="A0A425DBE6"/>
<gene>
    <name evidence="1" type="ORF">B5M09_006474</name>
</gene>
<keyword evidence="2" id="KW-1185">Reference proteome</keyword>
<dbReference type="PANTHER" id="PTHR43881">
    <property type="entry name" value="GAMMA-GLUTAMYLTRANSPEPTIDASE (AFU_ORTHOLOGUE AFUA_4G13580)"/>
    <property type="match status" value="1"/>
</dbReference>
<proteinExistence type="predicted"/>
<evidence type="ECO:0000313" key="1">
    <source>
        <dbReference type="EMBL" id="RQM26580.1"/>
    </source>
</evidence>
<reference evidence="1" key="1">
    <citation type="submission" date="2018-07" db="EMBL/GenBank/DDBJ databases">
        <title>Annotation of Aphanomyces astaci genome assembly.</title>
        <authorList>
            <person name="Studholme D.J."/>
        </authorList>
    </citation>
    <scope>NUCLEOTIDE SEQUENCE [LARGE SCALE GENOMIC DNA]</scope>
    <source>
        <strain evidence="1">Pc</strain>
    </source>
</reference>
<comment type="caution">
    <text evidence="1">The sequence shown here is derived from an EMBL/GenBank/DDBJ whole genome shotgun (WGS) entry which is preliminary data.</text>
</comment>
<sequence length="441" mass="47619">MTSPYTPRTYLSKTFTRSPVHAIHGLVATNHPQASEIGLRILKQGGNATDAAIAIAATLACMGGDCFLLHYDAATKKVSALNGSGRSAQALTLEQARKDCPGQAAFALDNVHAITVPGAVAGWVDAVDAWGSLTIDQVLRPAIDLAKSGFPVSTQTAVAWKRGYDLAQHTSTFVDPIKVSYEGVDVYEVPPNGQGITALMALNLLKQVDGDDWKQQHNSAQYLHTLIEVLRLAFLDTRWFVTDPTFEHVPVAELLSDEYAKARIALVHPDKVFIPIFGLIPQGVGFTLQNRGANFSLQHGHPNVFAPGKRPYHTIIPALALYSDSQLLHSTFTVMGGFMQPQGHVQVLLNQLLFHMDPQAALDVPRFCIGTSEGDFSYVYVEPGVDEAVVEALRLKGHAIRVLDTTQVSTVGRGQIITKNPRNGVLCAGSDGRGDGLPMGW</sequence>
<dbReference type="PRINTS" id="PR01210">
    <property type="entry name" value="GGTRANSPTASE"/>
</dbReference>
<dbReference type="Proteomes" id="UP000284702">
    <property type="component" value="Unassembled WGS sequence"/>
</dbReference>
<dbReference type="InterPro" id="IPR052896">
    <property type="entry name" value="GGT-like_enzyme"/>
</dbReference>
<dbReference type="Pfam" id="PF01019">
    <property type="entry name" value="G_glu_transpept"/>
    <property type="match status" value="3"/>
</dbReference>
<dbReference type="PANTHER" id="PTHR43881:SF1">
    <property type="entry name" value="GAMMA-GLUTAMYLTRANSPEPTIDASE (AFU_ORTHOLOGUE AFUA_4G13580)"/>
    <property type="match status" value="1"/>
</dbReference>
<name>A0A425DBE6_APHAT</name>
<organism evidence="1 2">
    <name type="scientific">Aphanomyces astaci</name>
    <name type="common">Crayfish plague agent</name>
    <dbReference type="NCBI Taxonomy" id="112090"/>
    <lineage>
        <taxon>Eukaryota</taxon>
        <taxon>Sar</taxon>
        <taxon>Stramenopiles</taxon>
        <taxon>Oomycota</taxon>
        <taxon>Saprolegniomycetes</taxon>
        <taxon>Saprolegniales</taxon>
        <taxon>Verrucalvaceae</taxon>
        <taxon>Aphanomyces</taxon>
    </lineage>
</organism>
<dbReference type="InterPro" id="IPR043138">
    <property type="entry name" value="GGT_lsub"/>
</dbReference>
<dbReference type="Gene3D" id="1.10.246.130">
    <property type="match status" value="1"/>
</dbReference>